<dbReference type="InParanoid" id="T1F5N7"/>
<evidence type="ECO:0000313" key="3">
    <source>
        <dbReference type="Proteomes" id="UP000015101"/>
    </source>
</evidence>
<dbReference type="EMBL" id="AMQM01004298">
    <property type="status" value="NOT_ANNOTATED_CDS"/>
    <property type="molecule type" value="Genomic_DNA"/>
</dbReference>
<name>T1F5N7_HELRO</name>
<proteinExistence type="predicted"/>
<dbReference type="Proteomes" id="UP000015101">
    <property type="component" value="Unassembled WGS sequence"/>
</dbReference>
<dbReference type="GeneID" id="20204136"/>
<dbReference type="HOGENOM" id="CLU_1760769_0_0_1"/>
<gene>
    <name evidence="2" type="primary">20204136</name>
    <name evidence="1" type="ORF">HELRODRAFT_172626</name>
</gene>
<reference evidence="3" key="1">
    <citation type="submission" date="2012-12" db="EMBL/GenBank/DDBJ databases">
        <authorList>
            <person name="Hellsten U."/>
            <person name="Grimwood J."/>
            <person name="Chapman J.A."/>
            <person name="Shapiro H."/>
            <person name="Aerts A."/>
            <person name="Otillar R.P."/>
            <person name="Terry A.Y."/>
            <person name="Boore J.L."/>
            <person name="Simakov O."/>
            <person name="Marletaz F."/>
            <person name="Cho S.-J."/>
            <person name="Edsinger-Gonzales E."/>
            <person name="Havlak P."/>
            <person name="Kuo D.-H."/>
            <person name="Larsson T."/>
            <person name="Lv J."/>
            <person name="Arendt D."/>
            <person name="Savage R."/>
            <person name="Osoegawa K."/>
            <person name="de Jong P."/>
            <person name="Lindberg D.R."/>
            <person name="Seaver E.C."/>
            <person name="Weisblat D.A."/>
            <person name="Putnam N.H."/>
            <person name="Grigoriev I.V."/>
            <person name="Rokhsar D.S."/>
        </authorList>
    </citation>
    <scope>NUCLEOTIDE SEQUENCE</scope>
</reference>
<evidence type="ECO:0000313" key="1">
    <source>
        <dbReference type="EMBL" id="ESO04269.1"/>
    </source>
</evidence>
<evidence type="ECO:0000313" key="2">
    <source>
        <dbReference type="EnsemblMetazoa" id="HelroP172626"/>
    </source>
</evidence>
<reference evidence="2" key="3">
    <citation type="submission" date="2015-06" db="UniProtKB">
        <authorList>
            <consortium name="EnsemblMetazoa"/>
        </authorList>
    </citation>
    <scope>IDENTIFICATION</scope>
</reference>
<dbReference type="EnsemblMetazoa" id="HelroT172626">
    <property type="protein sequence ID" value="HelroP172626"/>
    <property type="gene ID" value="HelroG172626"/>
</dbReference>
<dbReference type="RefSeq" id="XP_009017538.1">
    <property type="nucleotide sequence ID" value="XM_009019290.1"/>
</dbReference>
<dbReference type="KEGG" id="hro:HELRODRAFT_172626"/>
<dbReference type="EMBL" id="KB096502">
    <property type="protein sequence ID" value="ESO04269.1"/>
    <property type="molecule type" value="Genomic_DNA"/>
</dbReference>
<sequence>MSSINMNNLQIENVQNLEDKSLDNLLFETNVNYFENRRNMAFYKGKRFKKRFNAVSNNVESSNNAEQILSNSKIFASPANSDENLSVNTSVWSSKSIDSNNVNNDSDSSFISPYPIYFTDCSAKPLTSEDNISTKMKDHAYFVFNNLK</sequence>
<accession>T1F5N7</accession>
<dbReference type="CTD" id="20204136"/>
<keyword evidence="3" id="KW-1185">Reference proteome</keyword>
<protein>
    <submittedName>
        <fullName evidence="1 2">Uncharacterized protein</fullName>
    </submittedName>
</protein>
<reference evidence="1 3" key="2">
    <citation type="journal article" date="2013" name="Nature">
        <title>Insights into bilaterian evolution from three spiralian genomes.</title>
        <authorList>
            <person name="Simakov O."/>
            <person name="Marletaz F."/>
            <person name="Cho S.J."/>
            <person name="Edsinger-Gonzales E."/>
            <person name="Havlak P."/>
            <person name="Hellsten U."/>
            <person name="Kuo D.H."/>
            <person name="Larsson T."/>
            <person name="Lv J."/>
            <person name="Arendt D."/>
            <person name="Savage R."/>
            <person name="Osoegawa K."/>
            <person name="de Jong P."/>
            <person name="Grimwood J."/>
            <person name="Chapman J.A."/>
            <person name="Shapiro H."/>
            <person name="Aerts A."/>
            <person name="Otillar R.P."/>
            <person name="Terry A.Y."/>
            <person name="Boore J.L."/>
            <person name="Grigoriev I.V."/>
            <person name="Lindberg D.R."/>
            <person name="Seaver E.C."/>
            <person name="Weisblat D.A."/>
            <person name="Putnam N.H."/>
            <person name="Rokhsar D.S."/>
        </authorList>
    </citation>
    <scope>NUCLEOTIDE SEQUENCE</scope>
</reference>
<dbReference type="AlphaFoldDB" id="T1F5N7"/>
<organism evidence="2 3">
    <name type="scientific">Helobdella robusta</name>
    <name type="common">Californian leech</name>
    <dbReference type="NCBI Taxonomy" id="6412"/>
    <lineage>
        <taxon>Eukaryota</taxon>
        <taxon>Metazoa</taxon>
        <taxon>Spiralia</taxon>
        <taxon>Lophotrochozoa</taxon>
        <taxon>Annelida</taxon>
        <taxon>Clitellata</taxon>
        <taxon>Hirudinea</taxon>
        <taxon>Rhynchobdellida</taxon>
        <taxon>Glossiphoniidae</taxon>
        <taxon>Helobdella</taxon>
    </lineage>
</organism>